<dbReference type="AlphaFoldDB" id="A0A6V7H252"/>
<accession>A0A6V7H252</accession>
<dbReference type="Proteomes" id="UP000752696">
    <property type="component" value="Unassembled WGS sequence"/>
</dbReference>
<comment type="caution">
    <text evidence="1">The sequence shown here is derived from an EMBL/GenBank/DDBJ whole genome shotgun (WGS) entry which is preliminary data.</text>
</comment>
<evidence type="ECO:0000313" key="1">
    <source>
        <dbReference type="EMBL" id="CAD1470660.1"/>
    </source>
</evidence>
<name>A0A6V7H252_9HYME</name>
<protein>
    <submittedName>
        <fullName evidence="1">Uncharacterized protein</fullName>
    </submittedName>
</protein>
<evidence type="ECO:0000313" key="2">
    <source>
        <dbReference type="Proteomes" id="UP000752696"/>
    </source>
</evidence>
<gene>
    <name evidence="1" type="ORF">MHI_LOCUS199392</name>
</gene>
<proteinExistence type="predicted"/>
<sequence>MQKLAQMFVNKMKAAVVFAVILLTVLFIADCSYAAAMKSEEFAQQLEKIIKEMHLDNRRLRRATQSIYDRPNTICYDTPCGWNTYDSETRQTTEFAEQEKIIKEMQLDNRRLQRATVSVDNRPNRICYDTPCGWYTYDSLTRQTTVFMPNTCKCPDETYKCVRTGEKVSMSAYIYHCRQNTTADDIEAEMFDDMEYLM</sequence>
<keyword evidence="2" id="KW-1185">Reference proteome</keyword>
<dbReference type="OrthoDB" id="6340809at2759"/>
<reference evidence="1" key="1">
    <citation type="submission" date="2020-07" db="EMBL/GenBank/DDBJ databases">
        <authorList>
            <person name="Nazaruddin N."/>
        </authorList>
    </citation>
    <scope>NUCLEOTIDE SEQUENCE</scope>
</reference>
<dbReference type="EMBL" id="CAJDYZ010003911">
    <property type="protein sequence ID" value="CAD1470660.1"/>
    <property type="molecule type" value="Genomic_DNA"/>
</dbReference>
<organism evidence="1 2">
    <name type="scientific">Heterotrigona itama</name>
    <dbReference type="NCBI Taxonomy" id="395501"/>
    <lineage>
        <taxon>Eukaryota</taxon>
        <taxon>Metazoa</taxon>
        <taxon>Ecdysozoa</taxon>
        <taxon>Arthropoda</taxon>
        <taxon>Hexapoda</taxon>
        <taxon>Insecta</taxon>
        <taxon>Pterygota</taxon>
        <taxon>Neoptera</taxon>
        <taxon>Endopterygota</taxon>
        <taxon>Hymenoptera</taxon>
        <taxon>Apocrita</taxon>
        <taxon>Aculeata</taxon>
        <taxon>Apoidea</taxon>
        <taxon>Anthophila</taxon>
        <taxon>Apidae</taxon>
        <taxon>Heterotrigona</taxon>
    </lineage>
</organism>